<dbReference type="GO" id="GO:0003700">
    <property type="term" value="F:DNA-binding transcription factor activity"/>
    <property type="evidence" value="ECO:0007669"/>
    <property type="project" value="TreeGrafter"/>
</dbReference>
<evidence type="ECO:0000256" key="4">
    <source>
        <dbReference type="PROSITE-ProRule" id="PRU00335"/>
    </source>
</evidence>
<dbReference type="PANTHER" id="PTHR30055:SF234">
    <property type="entry name" value="HTH-TYPE TRANSCRIPTIONAL REGULATOR BETI"/>
    <property type="match status" value="1"/>
</dbReference>
<dbReference type="PANTHER" id="PTHR30055">
    <property type="entry name" value="HTH-TYPE TRANSCRIPTIONAL REGULATOR RUTR"/>
    <property type="match status" value="1"/>
</dbReference>
<evidence type="ECO:0000256" key="2">
    <source>
        <dbReference type="ARBA" id="ARBA00023125"/>
    </source>
</evidence>
<evidence type="ECO:0000256" key="3">
    <source>
        <dbReference type="ARBA" id="ARBA00023163"/>
    </source>
</evidence>
<dbReference type="SUPFAM" id="SSF48498">
    <property type="entry name" value="Tetracyclin repressor-like, C-terminal domain"/>
    <property type="match status" value="1"/>
</dbReference>
<dbReference type="Gene3D" id="1.10.357.10">
    <property type="entry name" value="Tetracycline Repressor, domain 2"/>
    <property type="match status" value="1"/>
</dbReference>
<dbReference type="PROSITE" id="PS50977">
    <property type="entry name" value="HTH_TETR_2"/>
    <property type="match status" value="1"/>
</dbReference>
<comment type="caution">
    <text evidence="7">The sequence shown here is derived from an EMBL/GenBank/DDBJ whole genome shotgun (WGS) entry which is preliminary data.</text>
</comment>
<feature type="region of interest" description="Disordered" evidence="5">
    <location>
        <begin position="1"/>
        <end position="41"/>
    </location>
</feature>
<dbReference type="Proteomes" id="UP000637002">
    <property type="component" value="Unassembled WGS sequence"/>
</dbReference>
<dbReference type="SUPFAM" id="SSF46689">
    <property type="entry name" value="Homeodomain-like"/>
    <property type="match status" value="1"/>
</dbReference>
<dbReference type="RefSeq" id="WP_188610580.1">
    <property type="nucleotide sequence ID" value="NZ_BMGG01000006.1"/>
</dbReference>
<keyword evidence="3" id="KW-0804">Transcription</keyword>
<dbReference type="InterPro" id="IPR036271">
    <property type="entry name" value="Tet_transcr_reg_TetR-rel_C_sf"/>
</dbReference>
<reference evidence="7" key="2">
    <citation type="submission" date="2020-09" db="EMBL/GenBank/DDBJ databases">
        <authorList>
            <person name="Sun Q."/>
            <person name="Zhou Y."/>
        </authorList>
    </citation>
    <scope>NUCLEOTIDE SEQUENCE</scope>
    <source>
        <strain evidence="7">CGMCC 1.12919</strain>
    </source>
</reference>
<keyword evidence="1" id="KW-0805">Transcription regulation</keyword>
<protein>
    <recommendedName>
        <fullName evidence="6">HTH tetR-type domain-containing protein</fullName>
    </recommendedName>
</protein>
<dbReference type="InterPro" id="IPR050109">
    <property type="entry name" value="HTH-type_TetR-like_transc_reg"/>
</dbReference>
<dbReference type="AlphaFoldDB" id="A0A916UIP1"/>
<organism evidence="7 8">
    <name type="scientific">Chelatococcus reniformis</name>
    <dbReference type="NCBI Taxonomy" id="1494448"/>
    <lineage>
        <taxon>Bacteria</taxon>
        <taxon>Pseudomonadati</taxon>
        <taxon>Pseudomonadota</taxon>
        <taxon>Alphaproteobacteria</taxon>
        <taxon>Hyphomicrobiales</taxon>
        <taxon>Chelatococcaceae</taxon>
        <taxon>Chelatococcus</taxon>
    </lineage>
</organism>
<dbReference type="InterPro" id="IPR041474">
    <property type="entry name" value="NicS_C"/>
</dbReference>
<keyword evidence="8" id="KW-1185">Reference proteome</keyword>
<evidence type="ECO:0000313" key="8">
    <source>
        <dbReference type="Proteomes" id="UP000637002"/>
    </source>
</evidence>
<accession>A0A916UIP1</accession>
<keyword evidence="2 4" id="KW-0238">DNA-binding</keyword>
<evidence type="ECO:0000256" key="5">
    <source>
        <dbReference type="SAM" id="MobiDB-lite"/>
    </source>
</evidence>
<sequence>MPGDRNNRSTTRGAPLGERKAAKPAGRPRGRPPKDLGAGDTSRDKLLDVAIDLFAAYGYDPVSTAAVADAAGLTQSMVHYHFGTKEQLWKSAIDRLMRRRGRFFPVSRLEFADIGPVDRLRILIRRLVEANAAEPNYARILMHEAMAGTPRLDWLMERFVGPGFAAFDEAVRDALAAGLIRPLPAHDITNIVTSAASLTLSIGAVTQWVYGIDVADEAHVRSLSDSIATILLNGLLPPPQT</sequence>
<dbReference type="Pfam" id="PF00440">
    <property type="entry name" value="TetR_N"/>
    <property type="match status" value="1"/>
</dbReference>
<evidence type="ECO:0000313" key="7">
    <source>
        <dbReference type="EMBL" id="GGC74504.1"/>
    </source>
</evidence>
<dbReference type="InterPro" id="IPR001647">
    <property type="entry name" value="HTH_TetR"/>
</dbReference>
<dbReference type="InterPro" id="IPR009057">
    <property type="entry name" value="Homeodomain-like_sf"/>
</dbReference>
<feature type="DNA-binding region" description="H-T-H motif" evidence="4">
    <location>
        <begin position="63"/>
        <end position="82"/>
    </location>
</feature>
<evidence type="ECO:0000256" key="1">
    <source>
        <dbReference type="ARBA" id="ARBA00023015"/>
    </source>
</evidence>
<feature type="domain" description="HTH tetR-type" evidence="6">
    <location>
        <begin position="40"/>
        <end position="100"/>
    </location>
</feature>
<dbReference type="PRINTS" id="PR00455">
    <property type="entry name" value="HTHTETR"/>
</dbReference>
<name>A0A916UIP1_9HYPH</name>
<proteinExistence type="predicted"/>
<dbReference type="EMBL" id="BMGG01000006">
    <property type="protein sequence ID" value="GGC74504.1"/>
    <property type="molecule type" value="Genomic_DNA"/>
</dbReference>
<reference evidence="7" key="1">
    <citation type="journal article" date="2014" name="Int. J. Syst. Evol. Microbiol.">
        <title>Complete genome sequence of Corynebacterium casei LMG S-19264T (=DSM 44701T), isolated from a smear-ripened cheese.</title>
        <authorList>
            <consortium name="US DOE Joint Genome Institute (JGI-PGF)"/>
            <person name="Walter F."/>
            <person name="Albersmeier A."/>
            <person name="Kalinowski J."/>
            <person name="Ruckert C."/>
        </authorList>
    </citation>
    <scope>NUCLEOTIDE SEQUENCE</scope>
    <source>
        <strain evidence="7">CGMCC 1.12919</strain>
    </source>
</reference>
<gene>
    <name evidence="7" type="ORF">GCM10010994_36210</name>
</gene>
<evidence type="ECO:0000259" key="6">
    <source>
        <dbReference type="PROSITE" id="PS50977"/>
    </source>
</evidence>
<dbReference type="Pfam" id="PF17938">
    <property type="entry name" value="TetR_C_29"/>
    <property type="match status" value="1"/>
</dbReference>
<dbReference type="GO" id="GO:0000976">
    <property type="term" value="F:transcription cis-regulatory region binding"/>
    <property type="evidence" value="ECO:0007669"/>
    <property type="project" value="TreeGrafter"/>
</dbReference>